<accession>A0A2J6QT79</accession>
<proteinExistence type="predicted"/>
<name>A0A2J6QT79_HYAVF</name>
<evidence type="ECO:0000313" key="2">
    <source>
        <dbReference type="Proteomes" id="UP000235786"/>
    </source>
</evidence>
<gene>
    <name evidence="1" type="ORF">L207DRAFT_642441</name>
</gene>
<reference evidence="1 2" key="1">
    <citation type="submission" date="2016-04" db="EMBL/GenBank/DDBJ databases">
        <title>A degradative enzymes factory behind the ericoid mycorrhizal symbiosis.</title>
        <authorList>
            <consortium name="DOE Joint Genome Institute"/>
            <person name="Martino E."/>
            <person name="Morin E."/>
            <person name="Grelet G."/>
            <person name="Kuo A."/>
            <person name="Kohler A."/>
            <person name="Daghino S."/>
            <person name="Barry K."/>
            <person name="Choi C."/>
            <person name="Cichocki N."/>
            <person name="Clum A."/>
            <person name="Copeland A."/>
            <person name="Hainaut M."/>
            <person name="Haridas S."/>
            <person name="Labutti K."/>
            <person name="Lindquist E."/>
            <person name="Lipzen A."/>
            <person name="Khouja H.-R."/>
            <person name="Murat C."/>
            <person name="Ohm R."/>
            <person name="Olson A."/>
            <person name="Spatafora J."/>
            <person name="Veneault-Fourrey C."/>
            <person name="Henrissat B."/>
            <person name="Grigoriev I."/>
            <person name="Martin F."/>
            <person name="Perotto S."/>
        </authorList>
    </citation>
    <scope>NUCLEOTIDE SEQUENCE [LARGE SCALE GENOMIC DNA]</scope>
    <source>
        <strain evidence="1 2">F</strain>
    </source>
</reference>
<protein>
    <submittedName>
        <fullName evidence="1">Uncharacterized protein</fullName>
    </submittedName>
</protein>
<evidence type="ECO:0000313" key="1">
    <source>
        <dbReference type="EMBL" id="PMD29476.1"/>
    </source>
</evidence>
<keyword evidence="2" id="KW-1185">Reference proteome</keyword>
<dbReference type="OrthoDB" id="4196148at2759"/>
<dbReference type="EMBL" id="KZ613974">
    <property type="protein sequence ID" value="PMD29476.1"/>
    <property type="molecule type" value="Genomic_DNA"/>
</dbReference>
<dbReference type="Proteomes" id="UP000235786">
    <property type="component" value="Unassembled WGS sequence"/>
</dbReference>
<sequence>MSIIELPLGSGPPLYTFSSSLNHVHSLSPGIDISRPDAHSGESLKIYSVAERFIQPLHAVPPLFRNITAFRPTGLAAAMGLRKTVWDFCTMTAIPKEAGGRTDPQASSSGEAMGDFLVTLGGDGIGRLRDLLRFSDGKWATENDEVIALAREGSPECEGMPVLSVIKELDQMTLDFLIAAWCVTLWGELHKRTRHHRK</sequence>
<dbReference type="AlphaFoldDB" id="A0A2J6QT79"/>
<organism evidence="1 2">
    <name type="scientific">Hyaloscypha variabilis (strain UAMH 11265 / GT02V1 / F)</name>
    <name type="common">Meliniomyces variabilis</name>
    <dbReference type="NCBI Taxonomy" id="1149755"/>
    <lineage>
        <taxon>Eukaryota</taxon>
        <taxon>Fungi</taxon>
        <taxon>Dikarya</taxon>
        <taxon>Ascomycota</taxon>
        <taxon>Pezizomycotina</taxon>
        <taxon>Leotiomycetes</taxon>
        <taxon>Helotiales</taxon>
        <taxon>Hyaloscyphaceae</taxon>
        <taxon>Hyaloscypha</taxon>
        <taxon>Hyaloscypha variabilis</taxon>
    </lineage>
</organism>